<dbReference type="Pfam" id="PF09869">
    <property type="entry name" value="KH_DUF2096_C"/>
    <property type="match status" value="1"/>
</dbReference>
<dbReference type="Pfam" id="PF23100">
    <property type="entry name" value="DUF2096_N"/>
    <property type="match status" value="1"/>
</dbReference>
<dbReference type="RefSeq" id="WP_116669636.1">
    <property type="nucleotide sequence ID" value="NZ_CALIUN010000013.1"/>
</dbReference>
<organism evidence="3 4">
    <name type="scientific">Methanobrevibacter woesei</name>
    <dbReference type="NCBI Taxonomy" id="190976"/>
    <lineage>
        <taxon>Archaea</taxon>
        <taxon>Methanobacteriati</taxon>
        <taxon>Methanobacteriota</taxon>
        <taxon>Methanomada group</taxon>
        <taxon>Methanobacteria</taxon>
        <taxon>Methanobacteriales</taxon>
        <taxon>Methanobacteriaceae</taxon>
        <taxon>Methanobrevibacter</taxon>
    </lineage>
</organism>
<evidence type="ECO:0008006" key="5">
    <source>
        <dbReference type="Google" id="ProtNLM"/>
    </source>
</evidence>
<evidence type="ECO:0000259" key="1">
    <source>
        <dbReference type="Pfam" id="PF09869"/>
    </source>
</evidence>
<reference evidence="3 4" key="1">
    <citation type="submission" date="2017-03" db="EMBL/GenBank/DDBJ databases">
        <title>Genome sequence of Methanobrevibacter wosei.</title>
        <authorList>
            <person name="Poehlein A."/>
            <person name="Seedorf H."/>
            <person name="Daniel R."/>
        </authorList>
    </citation>
    <scope>NUCLEOTIDE SEQUENCE [LARGE SCALE GENOMIC DNA]</scope>
    <source>
        <strain evidence="3 4">DSM 11979</strain>
    </source>
</reference>
<dbReference type="OrthoDB" id="81978at2157"/>
<dbReference type="InterPro" id="IPR056730">
    <property type="entry name" value="DUF2096_C"/>
</dbReference>
<dbReference type="PIRSF" id="PIRSF037052">
    <property type="entry name" value="UCP037052"/>
    <property type="match status" value="1"/>
</dbReference>
<feature type="domain" description="DUF2096" evidence="1">
    <location>
        <begin position="117"/>
        <end position="174"/>
    </location>
</feature>
<evidence type="ECO:0000313" key="3">
    <source>
        <dbReference type="EMBL" id="PWB85996.1"/>
    </source>
</evidence>
<evidence type="ECO:0000259" key="2">
    <source>
        <dbReference type="Pfam" id="PF23100"/>
    </source>
</evidence>
<protein>
    <recommendedName>
        <fullName evidence="5">DUF2096 domain-containing protein</fullName>
    </recommendedName>
</protein>
<sequence>MNLPSEQIWLVLVKLLTDLKKKNHEIPHEFNSDLALARSSINTYKRDPTHPEMINALANADMTLNRIQESLITMAEEEGEEYLDKWLDYLKRATKGETVFEMPQSRSKFLINTPPGMSSGRITLKNPLAEERVNEIAEWNGLIIEFDDDCTVALYGDKDKVQHGLKEMGPFFSE</sequence>
<comment type="caution">
    <text evidence="3">The sequence shown here is derived from an EMBL/GenBank/DDBJ whole genome shotgun (WGS) entry which is preliminary data.</text>
</comment>
<proteinExistence type="predicted"/>
<dbReference type="InterPro" id="IPR056731">
    <property type="entry name" value="DUF2096_N"/>
</dbReference>
<gene>
    <name evidence="3" type="ORF">MBBWO_08480</name>
</gene>
<dbReference type="EMBL" id="MZGU01000004">
    <property type="protein sequence ID" value="PWB85996.1"/>
    <property type="molecule type" value="Genomic_DNA"/>
</dbReference>
<dbReference type="InterPro" id="IPR017098">
    <property type="entry name" value="UCP037052"/>
</dbReference>
<dbReference type="AlphaFoldDB" id="A0A2U1S798"/>
<evidence type="ECO:0000313" key="4">
    <source>
        <dbReference type="Proteomes" id="UP000245577"/>
    </source>
</evidence>
<name>A0A2U1S798_9EURY</name>
<dbReference type="Proteomes" id="UP000245577">
    <property type="component" value="Unassembled WGS sequence"/>
</dbReference>
<feature type="domain" description="DUF2096" evidence="2">
    <location>
        <begin position="6"/>
        <end position="100"/>
    </location>
</feature>
<keyword evidence="4" id="KW-1185">Reference proteome</keyword>
<accession>A0A2U1S798</accession>